<evidence type="ECO:0000256" key="3">
    <source>
        <dbReference type="ARBA" id="ARBA00010258"/>
    </source>
</evidence>
<dbReference type="PANTHER" id="PTHR20973:SF0">
    <property type="entry name" value="NON-STRUCTURAL MAINTENANCE OF CHROMOSOMES ELEMENT 1 HOMOLOG"/>
    <property type="match status" value="1"/>
</dbReference>
<dbReference type="InterPro" id="IPR036388">
    <property type="entry name" value="WH-like_DNA-bd_sf"/>
</dbReference>
<comment type="subcellular location">
    <subcellularLocation>
        <location evidence="2 15">Nucleus</location>
    </subcellularLocation>
</comment>
<dbReference type="PhylomeDB" id="A0A060TCJ6"/>
<gene>
    <name evidence="17" type="ORF">GNLVRS02_ARAD1B24332g</name>
</gene>
<dbReference type="Gene3D" id="1.10.10.10">
    <property type="entry name" value="Winged helix-like DNA-binding domain superfamily/Winged helix DNA-binding domain"/>
    <property type="match status" value="1"/>
</dbReference>
<evidence type="ECO:0000256" key="13">
    <source>
        <dbReference type="ARBA" id="ARBA00023204"/>
    </source>
</evidence>
<evidence type="ECO:0000256" key="14">
    <source>
        <dbReference type="ARBA" id="ARBA00023242"/>
    </source>
</evidence>
<keyword evidence="8 15" id="KW-0227">DNA damage</keyword>
<keyword evidence="13 15" id="KW-0234">DNA repair</keyword>
<dbReference type="EMBL" id="HG937692">
    <property type="protein sequence ID" value="CDP36936.1"/>
    <property type="molecule type" value="Genomic_DNA"/>
</dbReference>
<evidence type="ECO:0000256" key="4">
    <source>
        <dbReference type="ARBA" id="ARBA00012483"/>
    </source>
</evidence>
<sequence>MSAVIANALIANRVLREGTGNEIISKLNEIDGTDLSLKEVLGTVAGNVHEYDLDVINAKDQETGEPVYILVNKEASEAAKRATLFDAGEIELFKAILDTLYSPETNSPRDRFSISMGLIRDLLDDEIKKRYSYAETKYVIERLVSLGWLTKYVRQGDEIIAPSLRTLAELNSYLQEQYGQEGTDTYRKCAGCNQVFTIGRQCTTEGCRLRLHNKCAEIYFRGRDESNQKCGLCGADFTTALTVHPLS</sequence>
<dbReference type="Pfam" id="PF08746">
    <property type="entry name" value="zf-RING-like"/>
    <property type="match status" value="1"/>
</dbReference>
<proteinExistence type="inferred from homology"/>
<dbReference type="Pfam" id="PF07574">
    <property type="entry name" value="SMC_Nse1"/>
    <property type="match status" value="1"/>
</dbReference>
<evidence type="ECO:0000256" key="7">
    <source>
        <dbReference type="ARBA" id="ARBA00022723"/>
    </source>
</evidence>
<dbReference type="InterPro" id="IPR013083">
    <property type="entry name" value="Znf_RING/FYVE/PHD"/>
</dbReference>
<keyword evidence="9 15" id="KW-0863">Zinc-finger</keyword>
<comment type="function">
    <text evidence="15">Acts in a DNA repair pathway for removal of UV-induced DNA damage that is distinct from classical nucleotide excision repair and in repair of ionizing radiation damage. Functions in homologous recombination repair of DNA double strand breaks and in recovery of stalled replication forks.</text>
</comment>
<evidence type="ECO:0000256" key="2">
    <source>
        <dbReference type="ARBA" id="ARBA00004123"/>
    </source>
</evidence>
<keyword evidence="10 15" id="KW-0833">Ubl conjugation pathway</keyword>
<accession>A0A060TCJ6</accession>
<dbReference type="GO" id="GO:0005634">
    <property type="term" value="C:nucleus"/>
    <property type="evidence" value="ECO:0007669"/>
    <property type="project" value="UniProtKB-SubCell"/>
</dbReference>
<evidence type="ECO:0000256" key="9">
    <source>
        <dbReference type="ARBA" id="ARBA00022771"/>
    </source>
</evidence>
<reference evidence="17" key="2">
    <citation type="submission" date="2014-06" db="EMBL/GenBank/DDBJ databases">
        <title>The complete genome of Blastobotrys (Arxula) adeninivorans LS3 - a yeast of biotechnological interest.</title>
        <authorList>
            <person name="Kunze G."/>
            <person name="Gaillardin C."/>
            <person name="Czernicka M."/>
            <person name="Durrens P."/>
            <person name="Martin T."/>
            <person name="Boer E."/>
            <person name="Gabaldon T."/>
            <person name="Cruz J."/>
            <person name="Talla E."/>
            <person name="Marck C."/>
            <person name="Goffeau A."/>
            <person name="Barbe V."/>
            <person name="Baret P."/>
            <person name="Baronian K."/>
            <person name="Beier S."/>
            <person name="Bleykasten C."/>
            <person name="Bode R."/>
            <person name="Casaregola S."/>
            <person name="Despons L."/>
            <person name="Fairhead C."/>
            <person name="Giersberg M."/>
            <person name="Gierski P."/>
            <person name="Hahnel U."/>
            <person name="Hartmann A."/>
            <person name="Jankowska D."/>
            <person name="Jubin C."/>
            <person name="Jung P."/>
            <person name="Lafontaine I."/>
            <person name="Leh-Louis V."/>
            <person name="Lemaire M."/>
            <person name="Marcet-Houben M."/>
            <person name="Mascher M."/>
            <person name="Morel G."/>
            <person name="Richard G.-F."/>
            <person name="Riechen J."/>
            <person name="Sacerdot C."/>
            <person name="Sarkar A."/>
            <person name="Savel G."/>
            <person name="Schacherer J."/>
            <person name="Sherman D."/>
            <person name="Straub M.-L."/>
            <person name="Stein N."/>
            <person name="Thierry A."/>
            <person name="Trautwein-Schult A."/>
            <person name="Westhof E."/>
            <person name="Worch S."/>
            <person name="Dujon B."/>
            <person name="Souciet J.-L."/>
            <person name="Wincker P."/>
            <person name="Scholz U."/>
            <person name="Neuveglise N."/>
        </authorList>
    </citation>
    <scope>NUCLEOTIDE SEQUENCE</scope>
    <source>
        <strain evidence="17">LS3</strain>
    </source>
</reference>
<dbReference type="Gene3D" id="3.90.1150.220">
    <property type="match status" value="1"/>
</dbReference>
<keyword evidence="6 15" id="KW-0808">Transferase</keyword>
<evidence type="ECO:0000256" key="1">
    <source>
        <dbReference type="ARBA" id="ARBA00000900"/>
    </source>
</evidence>
<evidence type="ECO:0000259" key="16">
    <source>
        <dbReference type="Pfam" id="PF08746"/>
    </source>
</evidence>
<keyword evidence="7 15" id="KW-0479">Metal-binding</keyword>
<evidence type="ECO:0000256" key="6">
    <source>
        <dbReference type="ARBA" id="ARBA00022679"/>
    </source>
</evidence>
<evidence type="ECO:0000256" key="12">
    <source>
        <dbReference type="ARBA" id="ARBA00023172"/>
    </source>
</evidence>
<dbReference type="EC" id="2.3.2.27" evidence="4 15"/>
<keyword evidence="14 15" id="KW-0539">Nucleus</keyword>
<dbReference type="GO" id="GO:0030915">
    <property type="term" value="C:Smc5-Smc6 complex"/>
    <property type="evidence" value="ECO:0007669"/>
    <property type="project" value="UniProtKB-UniRule"/>
</dbReference>
<protein>
    <recommendedName>
        <fullName evidence="5 15">Non-structural maintenance of chromosomes element 1 homolog</fullName>
        <ecNumber evidence="4 15">2.3.2.27</ecNumber>
    </recommendedName>
</protein>
<evidence type="ECO:0000256" key="10">
    <source>
        <dbReference type="ARBA" id="ARBA00022786"/>
    </source>
</evidence>
<evidence type="ECO:0000256" key="5">
    <source>
        <dbReference type="ARBA" id="ARBA00019422"/>
    </source>
</evidence>
<comment type="similarity">
    <text evidence="3 15">Belongs to the NSE1 family.</text>
</comment>
<evidence type="ECO:0000256" key="11">
    <source>
        <dbReference type="ARBA" id="ARBA00022833"/>
    </source>
</evidence>
<evidence type="ECO:0000256" key="8">
    <source>
        <dbReference type="ARBA" id="ARBA00022763"/>
    </source>
</evidence>
<organism evidence="17">
    <name type="scientific">Blastobotrys adeninivorans</name>
    <name type="common">Yeast</name>
    <name type="synonym">Arxula adeninivorans</name>
    <dbReference type="NCBI Taxonomy" id="409370"/>
    <lineage>
        <taxon>Eukaryota</taxon>
        <taxon>Fungi</taxon>
        <taxon>Dikarya</taxon>
        <taxon>Ascomycota</taxon>
        <taxon>Saccharomycotina</taxon>
        <taxon>Dipodascomycetes</taxon>
        <taxon>Dipodascales</taxon>
        <taxon>Trichomonascaceae</taxon>
        <taxon>Blastobotrys</taxon>
    </lineage>
</organism>
<reference evidence="17" key="1">
    <citation type="submission" date="2014-02" db="EMBL/GenBank/DDBJ databases">
        <authorList>
            <person name="Genoscope - CEA"/>
        </authorList>
    </citation>
    <scope>NUCLEOTIDE SEQUENCE</scope>
    <source>
        <strain evidence="17">LS3</strain>
    </source>
</reference>
<comment type="catalytic activity">
    <reaction evidence="1 15">
        <text>S-ubiquitinyl-[E2 ubiquitin-conjugating enzyme]-L-cysteine + [acceptor protein]-L-lysine = [E2 ubiquitin-conjugating enzyme]-L-cysteine + N(6)-ubiquitinyl-[acceptor protein]-L-lysine.</text>
        <dbReference type="EC" id="2.3.2.27"/>
    </reaction>
</comment>
<comment type="subunit">
    <text evidence="15">Component of the Smc5-Smc6 complex.</text>
</comment>
<dbReference type="GO" id="GO:0008270">
    <property type="term" value="F:zinc ion binding"/>
    <property type="evidence" value="ECO:0007669"/>
    <property type="project" value="UniProtKB-KW"/>
</dbReference>
<dbReference type="GO" id="GO:0000724">
    <property type="term" value="P:double-strand break repair via homologous recombination"/>
    <property type="evidence" value="ECO:0007669"/>
    <property type="project" value="TreeGrafter"/>
</dbReference>
<evidence type="ECO:0000256" key="15">
    <source>
        <dbReference type="RuleBase" id="RU368018"/>
    </source>
</evidence>
<dbReference type="InterPro" id="IPR014857">
    <property type="entry name" value="Nse1_RING_C4HC3-type"/>
</dbReference>
<dbReference type="InterPro" id="IPR011513">
    <property type="entry name" value="Nse1"/>
</dbReference>
<feature type="domain" description="Non-structural maintenance of chromosomes element 1 RING C4HC3-type" evidence="16">
    <location>
        <begin position="189"/>
        <end position="233"/>
    </location>
</feature>
<evidence type="ECO:0000313" key="17">
    <source>
        <dbReference type="EMBL" id="CDP36936.1"/>
    </source>
</evidence>
<dbReference type="AlphaFoldDB" id="A0A060TCJ6"/>
<dbReference type="PANTHER" id="PTHR20973">
    <property type="entry name" value="NON-SMC ELEMENT 1-RELATED"/>
    <property type="match status" value="1"/>
</dbReference>
<keyword evidence="12 15" id="KW-0233">DNA recombination</keyword>
<keyword evidence="11 15" id="KW-0862">Zinc</keyword>
<dbReference type="Gene3D" id="3.30.40.10">
    <property type="entry name" value="Zinc/RING finger domain, C3HC4 (zinc finger)"/>
    <property type="match status" value="1"/>
</dbReference>
<name>A0A060TCJ6_BLAAD</name>
<dbReference type="GO" id="GO:0061630">
    <property type="term" value="F:ubiquitin protein ligase activity"/>
    <property type="evidence" value="ECO:0007669"/>
    <property type="project" value="UniProtKB-EC"/>
</dbReference>